<evidence type="ECO:0000259" key="5">
    <source>
        <dbReference type="PROSITE" id="PS50089"/>
    </source>
</evidence>
<dbReference type="PANTHER" id="PTHR15315:SF89">
    <property type="entry name" value="OS01G0104100 PROTEIN"/>
    <property type="match status" value="1"/>
</dbReference>
<dbReference type="PROSITE" id="PS00518">
    <property type="entry name" value="ZF_RING_1"/>
    <property type="match status" value="1"/>
</dbReference>
<dbReference type="SMART" id="SM00184">
    <property type="entry name" value="RING"/>
    <property type="match status" value="1"/>
</dbReference>
<dbReference type="AlphaFoldDB" id="W1NNA9"/>
<dbReference type="PANTHER" id="PTHR15315">
    <property type="entry name" value="RING FINGER PROTEIN 41, 151"/>
    <property type="match status" value="1"/>
</dbReference>
<proteinExistence type="predicted"/>
<dbReference type="Proteomes" id="UP000017836">
    <property type="component" value="Unassembled WGS sequence"/>
</dbReference>
<sequence>MSSLCPFANLSRSKDVCPRKIEEKHYEHRVRQSNQGNKEESEAPNTVSPKCPFGYDSHAFKLGPLSCVICRALLFETSKCLPCSHKYCKVCISRFKDCPICGADIERIEPDPDLQDVVDHFIEGHARIKRSTVNSDIKGVTENDQVKSVVYEDVSLERGTFLVQQAMRAFQAQNLKSAESRLSLCTEDIRDQIERSGCTSELCSQLGAVLGMLGDCWSFSH</sequence>
<dbReference type="GO" id="GO:0043069">
    <property type="term" value="P:negative regulation of programmed cell death"/>
    <property type="evidence" value="ECO:0007669"/>
    <property type="project" value="EnsemblPlants"/>
</dbReference>
<organism evidence="6 7">
    <name type="scientific">Amborella trichopoda</name>
    <dbReference type="NCBI Taxonomy" id="13333"/>
    <lineage>
        <taxon>Eukaryota</taxon>
        <taxon>Viridiplantae</taxon>
        <taxon>Streptophyta</taxon>
        <taxon>Embryophyta</taxon>
        <taxon>Tracheophyta</taxon>
        <taxon>Spermatophyta</taxon>
        <taxon>Magnoliopsida</taxon>
        <taxon>Amborellales</taxon>
        <taxon>Amborellaceae</taxon>
        <taxon>Amborella</taxon>
    </lineage>
</organism>
<dbReference type="GO" id="GO:0008047">
    <property type="term" value="F:enzyme activator activity"/>
    <property type="evidence" value="ECO:0007669"/>
    <property type="project" value="EnsemblPlants"/>
</dbReference>
<accession>W1NNA9</accession>
<dbReference type="InterPro" id="IPR001841">
    <property type="entry name" value="Znf_RING"/>
</dbReference>
<keyword evidence="1" id="KW-0479">Metal-binding</keyword>
<dbReference type="PROSITE" id="PS50089">
    <property type="entry name" value="ZF_RING_2"/>
    <property type="match status" value="1"/>
</dbReference>
<evidence type="ECO:0000313" key="6">
    <source>
        <dbReference type="EMBL" id="ERM97187.1"/>
    </source>
</evidence>
<evidence type="ECO:0000256" key="1">
    <source>
        <dbReference type="ARBA" id="ARBA00022723"/>
    </source>
</evidence>
<evidence type="ECO:0000256" key="2">
    <source>
        <dbReference type="ARBA" id="ARBA00022771"/>
    </source>
</evidence>
<evidence type="ECO:0000256" key="3">
    <source>
        <dbReference type="ARBA" id="ARBA00022833"/>
    </source>
</evidence>
<dbReference type="GO" id="GO:0005634">
    <property type="term" value="C:nucleus"/>
    <property type="evidence" value="ECO:0007669"/>
    <property type="project" value="EnsemblPlants"/>
</dbReference>
<feature type="domain" description="RING-type" evidence="5">
    <location>
        <begin position="67"/>
        <end position="101"/>
    </location>
</feature>
<dbReference type="GO" id="GO:0005829">
    <property type="term" value="C:cytosol"/>
    <property type="evidence" value="ECO:0007669"/>
    <property type="project" value="EnsemblPlants"/>
</dbReference>
<keyword evidence="3" id="KW-0862">Zinc</keyword>
<dbReference type="OMA" id="LMMCADD"/>
<evidence type="ECO:0000256" key="4">
    <source>
        <dbReference type="PROSITE-ProRule" id="PRU00175"/>
    </source>
</evidence>
<evidence type="ECO:0000313" key="7">
    <source>
        <dbReference type="Proteomes" id="UP000017836"/>
    </source>
</evidence>
<reference evidence="7" key="1">
    <citation type="journal article" date="2013" name="Science">
        <title>The Amborella genome and the evolution of flowering plants.</title>
        <authorList>
            <consortium name="Amborella Genome Project"/>
        </authorList>
    </citation>
    <scope>NUCLEOTIDE SEQUENCE [LARGE SCALE GENOMIC DNA]</scope>
</reference>
<dbReference type="EMBL" id="KI396540">
    <property type="protein sequence ID" value="ERM97187.1"/>
    <property type="molecule type" value="Genomic_DNA"/>
</dbReference>
<dbReference type="HOGENOM" id="CLU_1201436_0_0_1"/>
<dbReference type="eggNOG" id="ENOG502QW0D">
    <property type="taxonomic scope" value="Eukaryota"/>
</dbReference>
<dbReference type="GO" id="GO:0008270">
    <property type="term" value="F:zinc ion binding"/>
    <property type="evidence" value="ECO:0007669"/>
    <property type="project" value="UniProtKB-KW"/>
</dbReference>
<gene>
    <name evidence="6" type="ORF">AMTR_s00119p00030390</name>
</gene>
<keyword evidence="2 4" id="KW-0863">Zinc-finger</keyword>
<dbReference type="SUPFAM" id="SSF57850">
    <property type="entry name" value="RING/U-box"/>
    <property type="match status" value="1"/>
</dbReference>
<protein>
    <recommendedName>
        <fullName evidence="5">RING-type domain-containing protein</fullName>
    </recommendedName>
</protein>
<dbReference type="Gramene" id="ERM97187">
    <property type="protein sequence ID" value="ERM97187"/>
    <property type="gene ID" value="AMTR_s00119p00030390"/>
</dbReference>
<name>W1NNA9_AMBTC</name>
<keyword evidence="7" id="KW-1185">Reference proteome</keyword>
<dbReference type="InterPro" id="IPR017907">
    <property type="entry name" value="Znf_RING_CS"/>
</dbReference>
<dbReference type="InterPro" id="IPR013083">
    <property type="entry name" value="Znf_RING/FYVE/PHD"/>
</dbReference>
<dbReference type="Gene3D" id="3.30.40.10">
    <property type="entry name" value="Zinc/RING finger domain, C3HC4 (zinc finger)"/>
    <property type="match status" value="1"/>
</dbReference>